<keyword evidence="3" id="KW-1003">Cell membrane</keyword>
<dbReference type="Proteomes" id="UP000284841">
    <property type="component" value="Unassembled WGS sequence"/>
</dbReference>
<comment type="similarity">
    <text evidence="2">Belongs to the EamA transporter family.</text>
</comment>
<feature type="transmembrane region" description="Helical" evidence="7">
    <location>
        <begin position="166"/>
        <end position="184"/>
    </location>
</feature>
<dbReference type="STRING" id="1776384.GCA_900086585_00684"/>
<feature type="transmembrane region" description="Helical" evidence="7">
    <location>
        <begin position="136"/>
        <end position="154"/>
    </location>
</feature>
<keyword evidence="10" id="KW-1185">Reference proteome</keyword>
<comment type="caution">
    <text evidence="9">The sequence shown here is derived from an EMBL/GenBank/DDBJ whole genome shotgun (WGS) entry which is preliminary data.</text>
</comment>
<feature type="transmembrane region" description="Helical" evidence="7">
    <location>
        <begin position="253"/>
        <end position="272"/>
    </location>
</feature>
<dbReference type="AlphaFoldDB" id="A0A415E0R0"/>
<evidence type="ECO:0000256" key="3">
    <source>
        <dbReference type="ARBA" id="ARBA00022475"/>
    </source>
</evidence>
<reference evidence="9 10" key="1">
    <citation type="submission" date="2018-08" db="EMBL/GenBank/DDBJ databases">
        <title>A genome reference for cultivated species of the human gut microbiota.</title>
        <authorList>
            <person name="Zou Y."/>
            <person name="Xue W."/>
            <person name="Luo G."/>
        </authorList>
    </citation>
    <scope>NUCLEOTIDE SEQUENCE [LARGE SCALE GENOMIC DNA]</scope>
    <source>
        <strain evidence="9 10">AM07-24</strain>
    </source>
</reference>
<keyword evidence="5 7" id="KW-1133">Transmembrane helix</keyword>
<dbReference type="InterPro" id="IPR037185">
    <property type="entry name" value="EmrE-like"/>
</dbReference>
<evidence type="ECO:0000313" key="10">
    <source>
        <dbReference type="Proteomes" id="UP000284841"/>
    </source>
</evidence>
<dbReference type="EMBL" id="QRMS01000003">
    <property type="protein sequence ID" value="RHJ87217.1"/>
    <property type="molecule type" value="Genomic_DNA"/>
</dbReference>
<keyword evidence="4 7" id="KW-0812">Transmembrane</keyword>
<comment type="subcellular location">
    <subcellularLocation>
        <location evidence="1">Cell membrane</location>
        <topology evidence="1">Multi-pass membrane protein</topology>
    </subcellularLocation>
</comment>
<feature type="transmembrane region" description="Helical" evidence="7">
    <location>
        <begin position="75"/>
        <end position="94"/>
    </location>
</feature>
<evidence type="ECO:0000256" key="4">
    <source>
        <dbReference type="ARBA" id="ARBA00022692"/>
    </source>
</evidence>
<evidence type="ECO:0000313" key="9">
    <source>
        <dbReference type="EMBL" id="RHJ87217.1"/>
    </source>
</evidence>
<feature type="domain" description="EamA" evidence="8">
    <location>
        <begin position="163"/>
        <end position="296"/>
    </location>
</feature>
<name>A0A415E0R0_9FIRM</name>
<dbReference type="InterPro" id="IPR050638">
    <property type="entry name" value="AA-Vitamin_Transporters"/>
</dbReference>
<evidence type="ECO:0000256" key="2">
    <source>
        <dbReference type="ARBA" id="ARBA00007362"/>
    </source>
</evidence>
<keyword evidence="6 7" id="KW-0472">Membrane</keyword>
<dbReference type="PANTHER" id="PTHR32322">
    <property type="entry name" value="INNER MEMBRANE TRANSPORTER"/>
    <property type="match status" value="1"/>
</dbReference>
<proteinExistence type="inferred from homology"/>
<evidence type="ECO:0000259" key="8">
    <source>
        <dbReference type="Pfam" id="PF00892"/>
    </source>
</evidence>
<feature type="transmembrane region" description="Helical" evidence="7">
    <location>
        <begin position="39"/>
        <end position="63"/>
    </location>
</feature>
<sequence length="300" mass="32818">MTIQKTPVVAVLALFCCLLWGSAFPCIKIGYEWFAIEGAGSQMLFAGWRFFCAGAMTFFLFSFKERKPLQMKKSSIPFVFGQGVLQTTIQYFFFYLGLANTTGAKGSIITASNAFFAIIIAHFLMKEERFTWKKAIGCIVGFAGVVVVNLTPGAWDSGFAWNGEGFVLLCAVAYGASTVTTKLISKREKPETITAYQLMMGGAILILMGYLAGGTMGEFTPKSACLFFYLAFLSTISFTIWAILLKHNPVGKVAPFGFTIPVFGTALSGLLLHENILTWNNLAALLLVSGGILWVNRREP</sequence>
<organism evidence="9 10">
    <name type="scientific">Emergencia timonensis</name>
    <dbReference type="NCBI Taxonomy" id="1776384"/>
    <lineage>
        <taxon>Bacteria</taxon>
        <taxon>Bacillati</taxon>
        <taxon>Bacillota</taxon>
        <taxon>Clostridia</taxon>
        <taxon>Peptostreptococcales</taxon>
        <taxon>Anaerovoracaceae</taxon>
        <taxon>Emergencia</taxon>
    </lineage>
</organism>
<dbReference type="SUPFAM" id="SSF103481">
    <property type="entry name" value="Multidrug resistance efflux transporter EmrE"/>
    <property type="match status" value="2"/>
</dbReference>
<evidence type="ECO:0000256" key="6">
    <source>
        <dbReference type="ARBA" id="ARBA00023136"/>
    </source>
</evidence>
<feature type="transmembrane region" description="Helical" evidence="7">
    <location>
        <begin position="226"/>
        <end position="244"/>
    </location>
</feature>
<accession>A0A415E0R0</accession>
<evidence type="ECO:0000256" key="1">
    <source>
        <dbReference type="ARBA" id="ARBA00004651"/>
    </source>
</evidence>
<dbReference type="OrthoDB" id="3190463at2"/>
<feature type="domain" description="EamA" evidence="8">
    <location>
        <begin position="10"/>
        <end position="149"/>
    </location>
</feature>
<feature type="transmembrane region" description="Helical" evidence="7">
    <location>
        <begin position="278"/>
        <end position="295"/>
    </location>
</feature>
<dbReference type="RefSeq" id="WP_118335759.1">
    <property type="nucleotide sequence ID" value="NZ_AP025567.1"/>
</dbReference>
<dbReference type="PANTHER" id="PTHR32322:SF18">
    <property type="entry name" value="S-ADENOSYLMETHIONINE_S-ADENOSYLHOMOCYSTEINE TRANSPORTER"/>
    <property type="match status" value="1"/>
</dbReference>
<evidence type="ECO:0000256" key="5">
    <source>
        <dbReference type="ARBA" id="ARBA00022989"/>
    </source>
</evidence>
<protein>
    <submittedName>
        <fullName evidence="9">DMT family transporter</fullName>
    </submittedName>
</protein>
<dbReference type="InterPro" id="IPR000620">
    <property type="entry name" value="EamA_dom"/>
</dbReference>
<feature type="transmembrane region" description="Helical" evidence="7">
    <location>
        <begin position="196"/>
        <end position="214"/>
    </location>
</feature>
<gene>
    <name evidence="9" type="ORF">DW099_10980</name>
</gene>
<dbReference type="Pfam" id="PF00892">
    <property type="entry name" value="EamA"/>
    <property type="match status" value="2"/>
</dbReference>
<evidence type="ECO:0000256" key="7">
    <source>
        <dbReference type="SAM" id="Phobius"/>
    </source>
</evidence>
<dbReference type="GO" id="GO:0005886">
    <property type="term" value="C:plasma membrane"/>
    <property type="evidence" value="ECO:0007669"/>
    <property type="project" value="UniProtKB-SubCell"/>
</dbReference>
<feature type="transmembrane region" description="Helical" evidence="7">
    <location>
        <begin position="106"/>
        <end position="124"/>
    </location>
</feature>